<name>A0AB38Z0Z5_9GAMM</name>
<evidence type="ECO:0000259" key="3">
    <source>
        <dbReference type="PROSITE" id="PS50975"/>
    </source>
</evidence>
<dbReference type="Gene3D" id="3.30.470.20">
    <property type="entry name" value="ATP-grasp fold, B domain"/>
    <property type="match status" value="1"/>
</dbReference>
<evidence type="ECO:0000313" key="4">
    <source>
        <dbReference type="EMBL" id="WND07316.1"/>
    </source>
</evidence>
<dbReference type="AlphaFoldDB" id="A0AB38Z0Z5"/>
<evidence type="ECO:0000313" key="5">
    <source>
        <dbReference type="Proteomes" id="UP001256400"/>
    </source>
</evidence>
<keyword evidence="2" id="KW-1133">Transmembrane helix</keyword>
<dbReference type="Proteomes" id="UP001256400">
    <property type="component" value="Plasmid unnamed1"/>
</dbReference>
<dbReference type="SUPFAM" id="SSF56059">
    <property type="entry name" value="Glutathione synthetase ATP-binding domain-like"/>
    <property type="match status" value="1"/>
</dbReference>
<accession>A0AB38Z0Z5</accession>
<protein>
    <submittedName>
        <fullName evidence="4">ATP-grasp domain-containing protein</fullName>
    </submittedName>
</protein>
<keyword evidence="1" id="KW-0067">ATP-binding</keyword>
<dbReference type="EMBL" id="CP134207">
    <property type="protein sequence ID" value="WND07316.1"/>
    <property type="molecule type" value="Genomic_DNA"/>
</dbReference>
<dbReference type="GO" id="GO:0005524">
    <property type="term" value="F:ATP binding"/>
    <property type="evidence" value="ECO:0007669"/>
    <property type="project" value="UniProtKB-UniRule"/>
</dbReference>
<dbReference type="PROSITE" id="PS50975">
    <property type="entry name" value="ATP_GRASP"/>
    <property type="match status" value="1"/>
</dbReference>
<dbReference type="GO" id="GO:0046872">
    <property type="term" value="F:metal ion binding"/>
    <property type="evidence" value="ECO:0007669"/>
    <property type="project" value="InterPro"/>
</dbReference>
<keyword evidence="4" id="KW-0614">Plasmid</keyword>
<sequence>MNSKILYSEIPTVTSPASMLESLPQRSLLTRLAVSWSRAIRWEFWPAWLFYIPVALYIVVRGLRSARFLSFTASNPSIDAGGFVGERKDQSLLVLAQHAPDLTPSVSMIARSLPEPERLVLLNQSIEHLGFPLVIKPNVGQRGRGVTVIRDSEQAHAMIEMAPEDVLVQGYAVGDEFGVFAYRYPGQREVTIYSITHKCFPEVTGDGVNTLATLIMANARARLISGLLWQRLGARLQDVPAVGDQVALVEIGAHCRGSLFLDASELASPALVAAITRLFDAVPGYCFGRIDLRCPSRAALTRGEGIQALELNGVTAEAAHIYHPGSPLLAGWHSMIRQWRIAFEIGEANLKRGATPTSVAELRALISQNSHSEQAWADFQEKFHTQF</sequence>
<keyword evidence="2" id="KW-0472">Membrane</keyword>
<keyword evidence="1" id="KW-0547">Nucleotide-binding</keyword>
<gene>
    <name evidence="4" type="ORF">RHP80_15840</name>
</gene>
<feature type="transmembrane region" description="Helical" evidence="2">
    <location>
        <begin position="44"/>
        <end position="60"/>
    </location>
</feature>
<organism evidence="4 5">
    <name type="scientific">Acinetobacter soli</name>
    <dbReference type="NCBI Taxonomy" id="487316"/>
    <lineage>
        <taxon>Bacteria</taxon>
        <taxon>Pseudomonadati</taxon>
        <taxon>Pseudomonadota</taxon>
        <taxon>Gammaproteobacteria</taxon>
        <taxon>Moraxellales</taxon>
        <taxon>Moraxellaceae</taxon>
        <taxon>Acinetobacter</taxon>
    </lineage>
</organism>
<dbReference type="RefSeq" id="WP_149931238.1">
    <property type="nucleotide sequence ID" value="NZ_CP134207.1"/>
</dbReference>
<evidence type="ECO:0000256" key="1">
    <source>
        <dbReference type="PROSITE-ProRule" id="PRU00409"/>
    </source>
</evidence>
<dbReference type="Pfam" id="PF08443">
    <property type="entry name" value="RimK"/>
    <property type="match status" value="1"/>
</dbReference>
<reference evidence="4" key="1">
    <citation type="submission" date="2023-09" db="EMBL/GenBank/DDBJ databases">
        <title>Acinetobacter soli.</title>
        <authorList>
            <person name="Kim B."/>
            <person name="Kim D."/>
            <person name="Park D."/>
        </authorList>
    </citation>
    <scope>NUCLEOTIDE SEQUENCE</scope>
    <source>
        <strain evidence="4">2023.05</strain>
        <plasmid evidence="4">unnamed1</plasmid>
    </source>
</reference>
<keyword evidence="2" id="KW-0812">Transmembrane</keyword>
<proteinExistence type="predicted"/>
<feature type="domain" description="ATP-grasp" evidence="3">
    <location>
        <begin position="92"/>
        <end position="280"/>
    </location>
</feature>
<evidence type="ECO:0000256" key="2">
    <source>
        <dbReference type="SAM" id="Phobius"/>
    </source>
</evidence>
<dbReference type="InterPro" id="IPR013651">
    <property type="entry name" value="ATP-grasp_RimK-type"/>
</dbReference>
<dbReference type="InterPro" id="IPR011761">
    <property type="entry name" value="ATP-grasp"/>
</dbReference>
<geneLocation type="plasmid" evidence="4 5">
    <name>unnamed1</name>
</geneLocation>